<keyword evidence="2" id="KW-1185">Reference proteome</keyword>
<evidence type="ECO:0000313" key="1">
    <source>
        <dbReference type="EMBL" id="QIJ71628.1"/>
    </source>
</evidence>
<dbReference type="KEGG" id="tav:G4V39_04780"/>
<name>A0A6G7PW06_9BACT</name>
<reference evidence="1 2" key="1">
    <citation type="submission" date="2020-02" db="EMBL/GenBank/DDBJ databases">
        <title>Genome analysis of Thermosulfuriphilus ammonigenes ST65T, an anaerobic thermophilic chemolithoautotrophic bacterium isolated from a deep-sea hydrothermal vent.</title>
        <authorList>
            <person name="Slobodkina G."/>
            <person name="Allioux M."/>
            <person name="Merkel A."/>
            <person name="Alain K."/>
            <person name="Jebbar M."/>
            <person name="Slobodkin A."/>
        </authorList>
    </citation>
    <scope>NUCLEOTIDE SEQUENCE [LARGE SCALE GENOMIC DNA]</scope>
    <source>
        <strain evidence="1 2">ST65</strain>
    </source>
</reference>
<dbReference type="RefSeq" id="WP_166031846.1">
    <property type="nucleotide sequence ID" value="NZ_CP048877.1"/>
</dbReference>
<accession>A0A6G7PW06</accession>
<proteinExistence type="predicted"/>
<evidence type="ECO:0000313" key="2">
    <source>
        <dbReference type="Proteomes" id="UP000502179"/>
    </source>
</evidence>
<dbReference type="AlphaFoldDB" id="A0A6G7PW06"/>
<protein>
    <submittedName>
        <fullName evidence="1">Uncharacterized protein</fullName>
    </submittedName>
</protein>
<sequence>MSKLKCLRCDEDLLPEGLSHREREIELLIDGRPIPLKPYVQATLCGVICGFIENLKMVDGGQNIEIRIRLPKGLRSERRKP</sequence>
<dbReference type="Proteomes" id="UP000502179">
    <property type="component" value="Chromosome"/>
</dbReference>
<dbReference type="EMBL" id="CP048877">
    <property type="protein sequence ID" value="QIJ71628.1"/>
    <property type="molecule type" value="Genomic_DNA"/>
</dbReference>
<organism evidence="1 2">
    <name type="scientific">Thermosulfuriphilus ammonigenes</name>
    <dbReference type="NCBI Taxonomy" id="1936021"/>
    <lineage>
        <taxon>Bacteria</taxon>
        <taxon>Pseudomonadati</taxon>
        <taxon>Thermodesulfobacteriota</taxon>
        <taxon>Thermodesulfobacteria</taxon>
        <taxon>Thermodesulfobacteriales</taxon>
        <taxon>Thermodesulfobacteriaceae</taxon>
        <taxon>Thermosulfuriphilus</taxon>
    </lineage>
</organism>
<gene>
    <name evidence="1" type="ORF">G4V39_04780</name>
</gene>